<comment type="catalytic activity">
    <reaction evidence="17">
        <text>5beta-dihydrotestosterone + NADPH + H(+) = 5beta-androstane-3alpha,17beta-diol + NADP(+)</text>
        <dbReference type="Rhea" id="RHEA:69028"/>
        <dbReference type="ChEBI" id="CHEBI:2150"/>
        <dbReference type="ChEBI" id="CHEBI:15378"/>
        <dbReference type="ChEBI" id="CHEBI:36714"/>
        <dbReference type="ChEBI" id="CHEBI:57783"/>
        <dbReference type="ChEBI" id="CHEBI:58349"/>
    </reaction>
    <physiologicalReaction direction="left-to-right" evidence="17">
        <dbReference type="Rhea" id="RHEA:69029"/>
    </physiologicalReaction>
</comment>
<feature type="coiled-coil region" evidence="32">
    <location>
        <begin position="1324"/>
        <end position="1439"/>
    </location>
</feature>
<feature type="region of interest" description="Disordered" evidence="33">
    <location>
        <begin position="1261"/>
        <end position="1286"/>
    </location>
</feature>
<feature type="transmembrane region" description="Helical" evidence="34">
    <location>
        <begin position="2673"/>
        <end position="2690"/>
    </location>
</feature>
<evidence type="ECO:0000259" key="35">
    <source>
        <dbReference type="PROSITE" id="PS50067"/>
    </source>
</evidence>
<evidence type="ECO:0000256" key="5">
    <source>
        <dbReference type="ARBA" id="ARBA00022692"/>
    </source>
</evidence>
<dbReference type="GO" id="GO:0007051">
    <property type="term" value="P:spindle organization"/>
    <property type="evidence" value="ECO:0007669"/>
    <property type="project" value="UniProtKB-ARBA"/>
</dbReference>
<keyword evidence="14" id="KW-0576">Peroxisome</keyword>
<feature type="transmembrane region" description="Helical" evidence="34">
    <location>
        <begin position="2830"/>
        <end position="2851"/>
    </location>
</feature>
<accession>A0A8J6FXF1</accession>
<feature type="coiled-coil region" evidence="32">
    <location>
        <begin position="338"/>
        <end position="372"/>
    </location>
</feature>
<feature type="transmembrane region" description="Helical" evidence="34">
    <location>
        <begin position="3019"/>
        <end position="3040"/>
    </location>
</feature>
<dbReference type="Gene3D" id="1.10.287.1490">
    <property type="match status" value="1"/>
</dbReference>
<reference evidence="36" key="1">
    <citation type="submission" date="2020-03" db="EMBL/GenBank/DDBJ databases">
        <title>Studies in the Genomics of Life Span.</title>
        <authorList>
            <person name="Glass D."/>
        </authorList>
    </citation>
    <scope>NUCLEOTIDE SEQUENCE</scope>
    <source>
        <strain evidence="36">LTLLF</strain>
        <tissue evidence="36">Muscle</tissue>
    </source>
</reference>
<dbReference type="GO" id="GO:0015297">
    <property type="term" value="F:antiporter activity"/>
    <property type="evidence" value="ECO:0007669"/>
    <property type="project" value="UniProtKB-KW"/>
</dbReference>
<feature type="region of interest" description="Disordered" evidence="33">
    <location>
        <begin position="2171"/>
        <end position="2198"/>
    </location>
</feature>
<dbReference type="EC" id="1.1.1.300" evidence="2"/>
<feature type="coiled-coil region" evidence="32">
    <location>
        <begin position="1465"/>
        <end position="1693"/>
    </location>
</feature>
<dbReference type="PROSITE" id="PS50067">
    <property type="entry name" value="KINESIN_MOTOR_2"/>
    <property type="match status" value="1"/>
</dbReference>
<feature type="transmembrane region" description="Helical" evidence="34">
    <location>
        <begin position="2760"/>
        <end position="2783"/>
    </location>
</feature>
<feature type="binding site" evidence="31">
    <location>
        <begin position="86"/>
        <end position="93"/>
    </location>
    <ligand>
        <name>ATP</name>
        <dbReference type="ChEBI" id="CHEBI:30616"/>
    </ligand>
</feature>
<keyword evidence="12 32" id="KW-0175">Coiled coil</keyword>
<dbReference type="GO" id="GO:0097228">
    <property type="term" value="C:sperm principal piece"/>
    <property type="evidence" value="ECO:0007669"/>
    <property type="project" value="UniProtKB-ARBA"/>
</dbReference>
<dbReference type="CDD" id="cd05368">
    <property type="entry name" value="DHRS6_like_SDR_c"/>
    <property type="match status" value="1"/>
</dbReference>
<evidence type="ECO:0000256" key="6">
    <source>
        <dbReference type="ARBA" id="ARBA00022741"/>
    </source>
</evidence>
<comment type="catalytic activity">
    <reaction evidence="19">
        <text>3alpha-hydroxy-5beta-pregnan-20-one + NADP(+) = 5beta-pregnan-3,20-dione + NADPH + H(+)</text>
        <dbReference type="Rhea" id="RHEA:69016"/>
        <dbReference type="ChEBI" id="CHEBI:1712"/>
        <dbReference type="ChEBI" id="CHEBI:15378"/>
        <dbReference type="ChEBI" id="CHEBI:30154"/>
        <dbReference type="ChEBI" id="CHEBI:57783"/>
        <dbReference type="ChEBI" id="CHEBI:58349"/>
    </reaction>
    <physiologicalReaction direction="left-to-right" evidence="19">
        <dbReference type="Rhea" id="RHEA:69017"/>
    </physiologicalReaction>
</comment>
<sequence length="3075" mass="350037">MAEEAAVAVCVRVRPLNSREEELGEDTHVYWKTESNTIYQSDGGKSFNFDRVFHSNESTKNVYEEIAVPIINSAIQGYNGTIFAYGQTASGKTHTMMGSEDCVGVIPRAIHDIFQRIKKFPEREFLLRVSYMEIYNETITDLLCSAQKMKPLIIREDINRNVYVADLTEEVVYTAEMALKWITTGEKNRHYGVTKMNQRSSRSHTIFRMILESREKGESSNCDGSIKVSHLNLVDLAGSERAAQTGAEGVRLKEGCNINRSLFILGQVIKKLSDEQVGGFINYRDSKLTRILQNSLGGNAKTRIICTITPASFDETLTTLQFARTAKYMKNTPYVNEVSNDEALLKRYRKEIVDLKKQLEEVNTKTRAQEMEKDQLAQLLDEKDLLQKVQDEKIQNLKRMLVTSSSIALQQELKIKKKRRVTWCYGKSSKMKESNYVNEFKVPLNVTTRAHKTSVTFLQENSLRLGENDESLSVESDMFSNSLESLAEVEWNSATKMLSEENLESELTSIHAQYDDLVLEYEQLRRENEELKLKLKEKNDLEEFEALERKAEKDQEMQLIHEISNLKNLVKHAEVYNQDLENELSSKVELLKQKEDQIKDLQKYIDAQKSEKMKIDLSYSSEPTEDLKQMMQTLSDMDAVALDAKRESAFLRSENLTLKEKVNELSDSCKQMENDIQAYQRQLEAKKKMQDDLDKELQFAFQEISKLTALVDGKGLLSNLELENRITDLQRELNKEVEEKETLQKEVQLLSELKSLPSEVEMLRKELHEKSEELCLRTSERENLFSEVAHKDSRIQALLEEIGRTKEDLPASQLNCRSREEAYQTLEALHVELEQKYEVVLGDNDRMRQKIGNLSKEAENLDSSLDSLKAELSHKTQELQQKTNESQERSDKMDELRTQLEHRESSLQSAEKERALLTERLQQTLEEVRVITQEKEDLKQLQTSLQMERDQLRSDIQDTVNMKVETQEQLLNALESLKQHQETINVLKMKAAEEMSKNLHMEDSGGSRDEVEWKMDGLDEEQNLLAANVQTSVSGGSDNGVTDEQRKIHSLMQEKSGLQQTLESLIAEKEQLKMDLKENIKMTIENQEELRILRDELQRQQEIAAREKDEASKKSDELSRTCERLAEVEEELEEKNQKLQEKQHLLLSAEEDVSKMRERMTEMESLRDQLRSQGLALARVEAERLELSQTLEENCEKLKSLTKERNDLKELQESSEIERRQLAEYAREIKATGLQTEGLSIAHTHLKEHQEITDELRSISEKEAQVASTQNTEKSNTESQEKLREQELLPVLNEVKEIPGKVDELEPLEHCRTADSEPPESIERLGLTEKLQESQKEITCLAEERDDLKMMLETLHVECAQLKEDARKTLAKHLETEEELNVAHCCLKEQEKNIDALRASLSQKETELSSIRAQLKSATDELERKIQELCEKQEQLNIKETNEAQGKMNELDQVKALLLAKDSTMQRLESDRLQLTKELEGSQEEVRILTKERDELRRVQEALHVESEQQKETMKEIGAKLQELEDREHGCLAMKTVNESQGSGHEVECLNKQLEAQKATLERVEMQNVTLTQRLHATLDEMGSVAKERDELRSLEERLTVERDQLEESLKETVTRGLEKDEELRVARVHLQEHQETISKLRESVSDKSQELQEKARQLSQVEAELGERMDQMEQLKKQLGAQSSTLENIEIEKLKLTQQVYENLEEIRIVTKENDDLKIVDEALRVERDQLRKSLQQMEASDLEKQEKLRIAHMDLKENQETIDRLRGSVSKKTDEVSNMKMELENANIKLQEKIQELKANELQLLKLKGDASETQKQLKQQGLTLSKIEMENLNLAQKLHENLEEMKSVIKERDNLKRMEEMLKMERDQLKETLRNSMHKDHQNHEEIVTHAEELLCDGEQHGTRKLREKCLRIKELLKGYSEMGDDYECLNRLSLDLEKETKTQKELVISIKTKLSLPYPQTKEIEKLFTANQRCFMEFHRILKKLKYVLSHITKIKEEQHEFINKFEVAFVQEVEKQHELWTKIQSFQRACDIPSKDLENLTLSQDMDLHIEEILKDFSENDFPAIKTEFQQVLSNKKEMTRFLKKWLNTPFDTEQLKSGIQEENNSVCQMNNFYNSKIAAMINKFTDFEEGNATRSKELEHYLKSLKEKTEQLSRDCQTLTASQAAAHAYPTAHPFPRDSRSPHAASVSDQLASEKIQELETSLQEAKETAIHKEGQIAKMQKELAMSKDLVAKLQSEVHESKKCLEHTKAALQMLQDKVALGAMPYKEEIEDLKMQLVKIDLEKKENAKEFEKEILSTKATVDHQKEVIRLLRENLRRNQQAQDTSIISEPSSQLSSKPLTCGGGSGIVQNTKALILKSEYAFAREGAKVIATDINESKLQELESYPGIQTRVLDVTKKKQIDQFASEVEKIDVLFNVAGFVHHGTILDCEEKDWDFSMNLNVRSMYLMIKAFLPKMLAQKSGNIINMSSVASSIKGVENRCVYSATKAAVIGLTKSVAADFIQQGIRCNCVCPGTVDTPSLQERIQARDDPKEALQAFLNRQKTGRFASAEEVALLCVYLASDETSRLSAATEPPRRLRKPRLGTQATAAAAGWPVSETAGNDVSSTRVVCTMVVLLWAVVWSVTGPECLPGGNLFGILILFYCAVVGGKVFGLIRLPTLPPLPPLLGMLLAGFLLRNVPVISENVRIQHKWSSSLRSMALSVILVRAGLGLDPKALKKLKGVCVRLAMGPCIVEACTSALLAHFLMGLPWQWGFILGFVVGAVSPAVVVPSMLLLQEGGYGVEKGVPTLLMAAGSFDDILAITGFNTCLGVAFSTGSTVFNIFRGILEVIIGVATGSFLGFFIQFFPSSDQDNLVWKRAFLVLGFAVLAVFSSVYFGFPGSGGLCTLVMAFLAGMRWSDKKSEVEKMIAVTWDVFQPLLFGLIGAEVSIASLRPETVGLCVATLGTAVLIRILTTFLMVCFAGFNIKEKIFISFAWLPKATVQAAIGSVALDTARVHGEKQLEAYGMDVLTVAFLAILITAPIGSLLIGLLGPRLLQKFEQQNEEVVPGETSAHVQRQGKEMVECSG</sequence>
<comment type="catalytic activity">
    <reaction evidence="18">
        <text>all-trans-retinol + NADP(+) = all-trans-retinal + NADPH + H(+)</text>
        <dbReference type="Rhea" id="RHEA:25033"/>
        <dbReference type="ChEBI" id="CHEBI:15378"/>
        <dbReference type="ChEBI" id="CHEBI:17336"/>
        <dbReference type="ChEBI" id="CHEBI:17898"/>
        <dbReference type="ChEBI" id="CHEBI:57783"/>
        <dbReference type="ChEBI" id="CHEBI:58349"/>
        <dbReference type="EC" id="1.1.1.300"/>
    </reaction>
    <physiologicalReaction direction="right-to-left" evidence="18">
        <dbReference type="Rhea" id="RHEA:25035"/>
    </physiologicalReaction>
</comment>
<evidence type="ECO:0000256" key="15">
    <source>
        <dbReference type="ARBA" id="ARBA00023175"/>
    </source>
</evidence>
<dbReference type="EMBL" id="JAATJU010027194">
    <property type="protein sequence ID" value="KAH0500776.1"/>
    <property type="molecule type" value="Genomic_DNA"/>
</dbReference>
<evidence type="ECO:0000256" key="12">
    <source>
        <dbReference type="ARBA" id="ARBA00023054"/>
    </source>
</evidence>
<comment type="catalytic activity">
    <reaction evidence="21">
        <text>isatin + NADPH + H(+) = 3-hydroxyindolin-2-one + NADP(+)</text>
        <dbReference type="Rhea" id="RHEA:68608"/>
        <dbReference type="ChEBI" id="CHEBI:15378"/>
        <dbReference type="ChEBI" id="CHEBI:27539"/>
        <dbReference type="ChEBI" id="CHEBI:28536"/>
        <dbReference type="ChEBI" id="CHEBI:57783"/>
        <dbReference type="ChEBI" id="CHEBI:58349"/>
    </reaction>
    <physiologicalReaction direction="left-to-right" evidence="21">
        <dbReference type="Rhea" id="RHEA:68609"/>
    </physiologicalReaction>
</comment>
<keyword evidence="3" id="KW-0050">Antiport</keyword>
<evidence type="ECO:0000256" key="34">
    <source>
        <dbReference type="SAM" id="Phobius"/>
    </source>
</evidence>
<evidence type="ECO:0000256" key="32">
    <source>
        <dbReference type="SAM" id="Coils"/>
    </source>
</evidence>
<feature type="coiled-coil region" evidence="32">
    <location>
        <begin position="655"/>
        <end position="753"/>
    </location>
</feature>
<dbReference type="InterPro" id="IPR020904">
    <property type="entry name" value="Sc_DH/Rdtase_CS"/>
</dbReference>
<feature type="transmembrane region" description="Helical" evidence="34">
    <location>
        <begin position="2642"/>
        <end position="2661"/>
    </location>
</feature>
<comment type="subcellular location">
    <subcellularLocation>
        <location evidence="23">Cell projection</location>
        <location evidence="23">Cilium</location>
        <location evidence="23">Flagellum membrane</location>
        <topology evidence="23">Multi-pass membrane protein</topology>
    </subcellularLocation>
</comment>
<dbReference type="SUPFAM" id="SSF51735">
    <property type="entry name" value="NAD(P)-binding Rossmann-fold domains"/>
    <property type="match status" value="1"/>
</dbReference>
<feature type="region of interest" description="Disordered" evidence="33">
    <location>
        <begin position="872"/>
        <end position="911"/>
    </location>
</feature>
<dbReference type="InterPro" id="IPR027417">
    <property type="entry name" value="P-loop_NTPase"/>
</dbReference>
<feature type="coiled-coil region" evidence="32">
    <location>
        <begin position="1835"/>
        <end position="1878"/>
    </location>
</feature>
<dbReference type="Gene3D" id="3.40.50.720">
    <property type="entry name" value="NAD(P)-binding Rossmann-like Domain"/>
    <property type="match status" value="1"/>
</dbReference>
<dbReference type="CDD" id="cd01374">
    <property type="entry name" value="KISc_CENP_E"/>
    <property type="match status" value="1"/>
</dbReference>
<dbReference type="PRINTS" id="PR00380">
    <property type="entry name" value="KINESINHEAVY"/>
</dbReference>
<evidence type="ECO:0000256" key="31">
    <source>
        <dbReference type="PROSITE-ProRule" id="PRU00283"/>
    </source>
</evidence>
<dbReference type="InterPro" id="IPR006153">
    <property type="entry name" value="Cation/H_exchanger_TM"/>
</dbReference>
<comment type="similarity">
    <text evidence="1">Belongs to the monovalent cation:proton antiporter 1 (CPA1) transporter (TC 2.A.36) family.</text>
</comment>
<evidence type="ECO:0000256" key="1">
    <source>
        <dbReference type="ARBA" id="ARBA00007367"/>
    </source>
</evidence>
<feature type="transmembrane region" description="Helical" evidence="34">
    <location>
        <begin position="2918"/>
        <end position="2938"/>
    </location>
</feature>
<evidence type="ECO:0000256" key="9">
    <source>
        <dbReference type="ARBA" id="ARBA00022989"/>
    </source>
</evidence>
<evidence type="ECO:0000256" key="30">
    <source>
        <dbReference type="ARBA" id="ARBA00082033"/>
    </source>
</evidence>
<dbReference type="GO" id="GO:0000776">
    <property type="term" value="C:kinetochore"/>
    <property type="evidence" value="ECO:0007669"/>
    <property type="project" value="UniProtKB-ARBA"/>
</dbReference>
<feature type="domain" description="Kinesin motor" evidence="35">
    <location>
        <begin position="6"/>
        <end position="329"/>
    </location>
</feature>
<organism evidence="36 37">
    <name type="scientific">Microtus ochrogaster</name>
    <name type="common">Prairie vole</name>
    <dbReference type="NCBI Taxonomy" id="79684"/>
    <lineage>
        <taxon>Eukaryota</taxon>
        <taxon>Metazoa</taxon>
        <taxon>Chordata</taxon>
        <taxon>Craniata</taxon>
        <taxon>Vertebrata</taxon>
        <taxon>Euteleostomi</taxon>
        <taxon>Mammalia</taxon>
        <taxon>Eutheria</taxon>
        <taxon>Euarchontoglires</taxon>
        <taxon>Glires</taxon>
        <taxon>Rodentia</taxon>
        <taxon>Myomorpha</taxon>
        <taxon>Muroidea</taxon>
        <taxon>Cricetidae</taxon>
        <taxon>Arvicolinae</taxon>
        <taxon>Microtus</taxon>
    </lineage>
</organism>
<keyword evidence="5 34" id="KW-0812">Transmembrane</keyword>
<keyword evidence="8" id="KW-0969">Cilium</keyword>
<evidence type="ECO:0000256" key="19">
    <source>
        <dbReference type="ARBA" id="ARBA00051865"/>
    </source>
</evidence>
<dbReference type="Proteomes" id="UP000710432">
    <property type="component" value="Unassembled WGS sequence"/>
</dbReference>
<evidence type="ECO:0000256" key="24">
    <source>
        <dbReference type="ARBA" id="ARBA00070169"/>
    </source>
</evidence>
<evidence type="ECO:0000256" key="21">
    <source>
        <dbReference type="ARBA" id="ARBA00052356"/>
    </source>
</evidence>
<keyword evidence="13 34" id="KW-0472">Membrane</keyword>
<evidence type="ECO:0000256" key="11">
    <source>
        <dbReference type="ARBA" id="ARBA00023053"/>
    </source>
</evidence>
<evidence type="ECO:0000256" key="8">
    <source>
        <dbReference type="ARBA" id="ARBA00022846"/>
    </source>
</evidence>
<evidence type="ECO:0000256" key="13">
    <source>
        <dbReference type="ARBA" id="ARBA00023136"/>
    </source>
</evidence>
<evidence type="ECO:0000256" key="10">
    <source>
        <dbReference type="ARBA" id="ARBA00023002"/>
    </source>
</evidence>
<dbReference type="EC" id="1.1.1.184" evidence="16"/>
<dbReference type="FunFam" id="3.40.50.720:FF:000084">
    <property type="entry name" value="Short-chain dehydrogenase reductase"/>
    <property type="match status" value="1"/>
</dbReference>
<comment type="function">
    <text evidence="22">NADPH-dependent oxidoreductase which catalyzes the reduction of a variety of compounds bearing carbonyl groups including ketosteroids, alpha-dicarbonyl compounds, aldehydes, aromatic ketones and quinones. Reduces all-trans-retinal and 9-cis retinal. Reduces 3-ketosteroids and benzil into 3alpha-hydroxysteroids and S-benzoin, respectively, in contrast to the stereoselectivity of primates DHRS4s which produce 3beta-hydroxysteroids and R-benzoin. In the reverse reaction, catalyzes the NADP-dependent oxidation of 3alpha-hydroxysteroids and alcohol, but with much lower efficiency. Involved in the metabolism of 3alpha-hydroxysteroids, retinoid, isatin and xenobiotic carbonyl compounds.</text>
</comment>
<feature type="coiled-coil region" evidence="32">
    <location>
        <begin position="1048"/>
        <end position="1228"/>
    </location>
</feature>
<proteinExistence type="inferred from homology"/>
<dbReference type="GO" id="GO:0030317">
    <property type="term" value="P:flagellated sperm motility"/>
    <property type="evidence" value="ECO:0007669"/>
    <property type="project" value="UniProtKB-ARBA"/>
</dbReference>
<dbReference type="GO" id="GO:0000280">
    <property type="term" value="P:nuclear division"/>
    <property type="evidence" value="ECO:0007669"/>
    <property type="project" value="UniProtKB-ARBA"/>
</dbReference>
<keyword evidence="4" id="KW-1003">Cell membrane</keyword>
<evidence type="ECO:0000256" key="17">
    <source>
        <dbReference type="ARBA" id="ARBA00050993"/>
    </source>
</evidence>
<evidence type="ECO:0000256" key="33">
    <source>
        <dbReference type="SAM" id="MobiDB-lite"/>
    </source>
</evidence>
<keyword evidence="8" id="KW-0282">Flagellum</keyword>
<feature type="coiled-coil region" evidence="32">
    <location>
        <begin position="2141"/>
        <end position="2168"/>
    </location>
</feature>
<dbReference type="FunFam" id="1.20.1530.20:FF:000012">
    <property type="entry name" value="sodium/hydrogen exchanger 9B2 isoform X1"/>
    <property type="match status" value="1"/>
</dbReference>
<feature type="transmembrane region" description="Helical" evidence="34">
    <location>
        <begin position="2944"/>
        <end position="2972"/>
    </location>
</feature>
<dbReference type="InterPro" id="IPR002347">
    <property type="entry name" value="SDR_fam"/>
</dbReference>
<name>A0A8J6FXF1_MICOH</name>
<dbReference type="FunFam" id="3.40.850.10:FF:000026">
    <property type="entry name" value="Centromere-associated protein E"/>
    <property type="match status" value="1"/>
</dbReference>
<gene>
    <name evidence="36" type="ORF">LTLLF_199785</name>
</gene>
<feature type="coiled-coil region" evidence="32">
    <location>
        <begin position="1771"/>
        <end position="1809"/>
    </location>
</feature>
<dbReference type="GO" id="GO:0043515">
    <property type="term" value="F:kinetochore binding"/>
    <property type="evidence" value="ECO:0007669"/>
    <property type="project" value="UniProtKB-ARBA"/>
</dbReference>
<dbReference type="Pfam" id="PF00999">
    <property type="entry name" value="Na_H_Exchanger"/>
    <property type="match status" value="1"/>
</dbReference>
<evidence type="ECO:0000256" key="20">
    <source>
        <dbReference type="ARBA" id="ARBA00052056"/>
    </source>
</evidence>
<feature type="coiled-coil region" evidence="32">
    <location>
        <begin position="507"/>
        <end position="611"/>
    </location>
</feature>
<keyword evidence="9 34" id="KW-1133">Transmembrane helix</keyword>
<dbReference type="GO" id="GO:0008608">
    <property type="term" value="P:attachment of spindle microtubules to kinetochore"/>
    <property type="evidence" value="ECO:0007669"/>
    <property type="project" value="UniProtKB-ARBA"/>
</dbReference>
<evidence type="ECO:0000256" key="14">
    <source>
        <dbReference type="ARBA" id="ARBA00023140"/>
    </source>
</evidence>
<dbReference type="SUPFAM" id="SSF52540">
    <property type="entry name" value="P-loop containing nucleoside triphosphate hydrolases"/>
    <property type="match status" value="1"/>
</dbReference>
<dbReference type="GO" id="GO:1902600">
    <property type="term" value="P:proton transmembrane transport"/>
    <property type="evidence" value="ECO:0007669"/>
    <property type="project" value="InterPro"/>
</dbReference>
<evidence type="ECO:0000256" key="2">
    <source>
        <dbReference type="ARBA" id="ARBA00012852"/>
    </source>
</evidence>
<keyword evidence="10" id="KW-0560">Oxidoreductase</keyword>
<evidence type="ECO:0000256" key="25">
    <source>
        <dbReference type="ARBA" id="ARBA00071137"/>
    </source>
</evidence>
<evidence type="ECO:0000256" key="28">
    <source>
        <dbReference type="ARBA" id="ARBA00079167"/>
    </source>
</evidence>
<dbReference type="GO" id="GO:0016020">
    <property type="term" value="C:membrane"/>
    <property type="evidence" value="ECO:0007669"/>
    <property type="project" value="InterPro"/>
</dbReference>
<dbReference type="GO" id="GO:0052650">
    <property type="term" value="F:all-trans-retinol dehydrogenase (NADP+) activity"/>
    <property type="evidence" value="ECO:0007669"/>
    <property type="project" value="UniProtKB-EC"/>
</dbReference>
<dbReference type="Gene3D" id="3.40.850.10">
    <property type="entry name" value="Kinesin motor domain"/>
    <property type="match status" value="1"/>
</dbReference>
<dbReference type="InterPro" id="IPR038770">
    <property type="entry name" value="Na+/solute_symporter_sf"/>
</dbReference>
<dbReference type="Pfam" id="PF13561">
    <property type="entry name" value="adh_short_C2"/>
    <property type="match status" value="1"/>
</dbReference>
<protein>
    <recommendedName>
        <fullName evidence="24">Centromere-associated protein E</fullName>
        <ecNumber evidence="16">1.1.1.184</ecNumber>
        <ecNumber evidence="2">1.1.1.300</ecNumber>
    </recommendedName>
    <alternativeName>
        <fullName evidence="29">Centromere protein E</fullName>
    </alternativeName>
    <alternativeName>
        <fullName evidence="25">Dehydrogenase/reductase SDR family member 4</fullName>
    </alternativeName>
    <alternativeName>
        <fullName evidence="30">NADPH-dependent carbonyl reductase</fullName>
    </alternativeName>
    <alternativeName>
        <fullName evidence="27">NADPH-dependent retinol dehydrogenase/reductase</fullName>
    </alternativeName>
    <alternativeName>
        <fullName evidence="26">Peroxisomal short-chain alcohol dehydrogenase</fullName>
    </alternativeName>
    <alternativeName>
        <fullName evidence="28">Short chain dehydrogenase/reductase family 25C member 2</fullName>
    </alternativeName>
</protein>
<dbReference type="GO" id="GO:0008017">
    <property type="term" value="F:microtubule binding"/>
    <property type="evidence" value="ECO:0007669"/>
    <property type="project" value="InterPro"/>
</dbReference>
<feature type="transmembrane region" description="Helical" evidence="34">
    <location>
        <begin position="2979"/>
        <end position="2999"/>
    </location>
</feature>
<evidence type="ECO:0000256" key="7">
    <source>
        <dbReference type="ARBA" id="ARBA00022840"/>
    </source>
</evidence>
<dbReference type="GO" id="GO:0140694">
    <property type="term" value="P:membraneless organelle assembly"/>
    <property type="evidence" value="ECO:0007669"/>
    <property type="project" value="UniProtKB-ARBA"/>
</dbReference>
<evidence type="ECO:0000256" key="26">
    <source>
        <dbReference type="ARBA" id="ARBA00076515"/>
    </source>
</evidence>
<dbReference type="Gene3D" id="1.20.1530.20">
    <property type="match status" value="1"/>
</dbReference>
<evidence type="ECO:0000256" key="22">
    <source>
        <dbReference type="ARBA" id="ARBA00053136"/>
    </source>
</evidence>
<keyword evidence="3" id="KW-0813">Transport</keyword>
<dbReference type="SMART" id="SM00129">
    <property type="entry name" value="KISc"/>
    <property type="match status" value="1"/>
</dbReference>
<comment type="catalytic activity">
    <reaction evidence="20">
        <text>a secondary alcohol + NADP(+) = a ketone + NADPH + H(+)</text>
        <dbReference type="Rhea" id="RHEA:19257"/>
        <dbReference type="ChEBI" id="CHEBI:15378"/>
        <dbReference type="ChEBI" id="CHEBI:17087"/>
        <dbReference type="ChEBI" id="CHEBI:35681"/>
        <dbReference type="ChEBI" id="CHEBI:57783"/>
        <dbReference type="ChEBI" id="CHEBI:58349"/>
        <dbReference type="EC" id="1.1.1.184"/>
    </reaction>
    <physiologicalReaction direction="right-to-left" evidence="20">
        <dbReference type="Rhea" id="RHEA:19259"/>
    </physiologicalReaction>
</comment>
<evidence type="ECO:0000313" key="37">
    <source>
        <dbReference type="Proteomes" id="UP000710432"/>
    </source>
</evidence>
<dbReference type="PANTHER" id="PTHR31102">
    <property type="match status" value="1"/>
</dbReference>
<feature type="transmembrane region" description="Helical" evidence="34">
    <location>
        <begin position="2863"/>
        <end position="2883"/>
    </location>
</feature>
<dbReference type="InterPro" id="IPR019821">
    <property type="entry name" value="Kinesin_motor_CS"/>
</dbReference>
<dbReference type="GO" id="GO:0004090">
    <property type="term" value="F:carbonyl reductase (NADPH) activity"/>
    <property type="evidence" value="ECO:0007669"/>
    <property type="project" value="UniProtKB-EC"/>
</dbReference>
<comment type="similarity">
    <text evidence="31">Belongs to the TRAFAC class myosin-kinesin ATPase superfamily. Kinesin family.</text>
</comment>
<dbReference type="Pfam" id="PF00225">
    <property type="entry name" value="Kinesin"/>
    <property type="match status" value="1"/>
</dbReference>
<dbReference type="GO" id="GO:0003777">
    <property type="term" value="F:microtubule motor activity"/>
    <property type="evidence" value="ECO:0007669"/>
    <property type="project" value="InterPro"/>
</dbReference>
<evidence type="ECO:0000313" key="36">
    <source>
        <dbReference type="EMBL" id="KAH0500776.1"/>
    </source>
</evidence>
<keyword evidence="15 31" id="KW-0505">Motor protein</keyword>
<evidence type="ECO:0000256" key="23">
    <source>
        <dbReference type="ARBA" id="ARBA00060429"/>
    </source>
</evidence>
<dbReference type="InterPro" id="IPR036961">
    <property type="entry name" value="Kinesin_motor_dom_sf"/>
</dbReference>
<keyword evidence="6 31" id="KW-0547">Nucleotide-binding</keyword>
<feature type="compositionally biased region" description="Basic and acidic residues" evidence="33">
    <location>
        <begin position="885"/>
        <end position="911"/>
    </location>
</feature>
<dbReference type="PROSITE" id="PS00061">
    <property type="entry name" value="ADH_SHORT"/>
    <property type="match status" value="1"/>
</dbReference>
<keyword evidence="11" id="KW-0915">Sodium</keyword>
<dbReference type="PANTHER" id="PTHR31102:SF14">
    <property type="entry name" value="SODIUM_HYDROGEN EXCHANGER 9B2"/>
    <property type="match status" value="1"/>
</dbReference>
<keyword evidence="7 31" id="KW-0067">ATP-binding</keyword>
<dbReference type="GO" id="GO:0005524">
    <property type="term" value="F:ATP binding"/>
    <property type="evidence" value="ECO:0007669"/>
    <property type="project" value="UniProtKB-UniRule"/>
</dbReference>
<feature type="compositionally biased region" description="Basic and acidic residues" evidence="33">
    <location>
        <begin position="1275"/>
        <end position="1286"/>
    </location>
</feature>
<evidence type="ECO:0000256" key="3">
    <source>
        <dbReference type="ARBA" id="ARBA00022449"/>
    </source>
</evidence>
<evidence type="ECO:0000256" key="16">
    <source>
        <dbReference type="ARBA" id="ARBA00026118"/>
    </source>
</evidence>
<dbReference type="GO" id="GO:0030071">
    <property type="term" value="P:regulation of mitotic metaphase/anaphase transition"/>
    <property type="evidence" value="ECO:0007669"/>
    <property type="project" value="UniProtKB-ARBA"/>
</dbReference>
<evidence type="ECO:0000256" key="27">
    <source>
        <dbReference type="ARBA" id="ARBA00078757"/>
    </source>
</evidence>
<evidence type="ECO:0000256" key="4">
    <source>
        <dbReference type="ARBA" id="ARBA00022475"/>
    </source>
</evidence>
<dbReference type="PROSITE" id="PS00411">
    <property type="entry name" value="KINESIN_MOTOR_1"/>
    <property type="match status" value="1"/>
</dbReference>
<feature type="transmembrane region" description="Helical" evidence="34">
    <location>
        <begin position="2804"/>
        <end position="2824"/>
    </location>
</feature>
<dbReference type="InterPro" id="IPR001752">
    <property type="entry name" value="Kinesin_motor_dom"/>
</dbReference>
<comment type="caution">
    <text evidence="36">The sequence shown here is derived from an EMBL/GenBank/DDBJ whole genome shotgun (WGS) entry which is preliminary data.</text>
</comment>
<dbReference type="InterPro" id="IPR036291">
    <property type="entry name" value="NAD(P)-bd_dom_sf"/>
</dbReference>
<keyword evidence="8" id="KW-0966">Cell projection</keyword>
<evidence type="ECO:0000256" key="29">
    <source>
        <dbReference type="ARBA" id="ARBA00081766"/>
    </source>
</evidence>
<dbReference type="InterPro" id="IPR051843">
    <property type="entry name" value="CPA1_transporter"/>
</dbReference>
<evidence type="ECO:0000256" key="18">
    <source>
        <dbReference type="ARBA" id="ARBA00051422"/>
    </source>
</evidence>